<dbReference type="InterPro" id="IPR029044">
    <property type="entry name" value="Nucleotide-diphossugar_trans"/>
</dbReference>
<feature type="compositionally biased region" description="Acidic residues" evidence="5">
    <location>
        <begin position="987"/>
        <end position="1002"/>
    </location>
</feature>
<organism evidence="8 9">
    <name type="scientific">Effrenium voratum</name>
    <dbReference type="NCBI Taxonomy" id="2562239"/>
    <lineage>
        <taxon>Eukaryota</taxon>
        <taxon>Sar</taxon>
        <taxon>Alveolata</taxon>
        <taxon>Dinophyceae</taxon>
        <taxon>Suessiales</taxon>
        <taxon>Symbiodiniaceae</taxon>
        <taxon>Effrenium</taxon>
    </lineage>
</organism>
<feature type="transmembrane region" description="Helical" evidence="6">
    <location>
        <begin position="765"/>
        <end position="787"/>
    </location>
</feature>
<feature type="transmembrane region" description="Helical" evidence="6">
    <location>
        <begin position="650"/>
        <end position="671"/>
    </location>
</feature>
<feature type="transmembrane region" description="Helical" evidence="6">
    <location>
        <begin position="730"/>
        <end position="753"/>
    </location>
</feature>
<dbReference type="GO" id="GO:0015179">
    <property type="term" value="F:L-amino acid transmembrane transporter activity"/>
    <property type="evidence" value="ECO:0007669"/>
    <property type="project" value="TreeGrafter"/>
</dbReference>
<evidence type="ECO:0000259" key="7">
    <source>
        <dbReference type="Pfam" id="PF01490"/>
    </source>
</evidence>
<proteinExistence type="predicted"/>
<feature type="transmembrane region" description="Helical" evidence="6">
    <location>
        <begin position="692"/>
        <end position="718"/>
    </location>
</feature>
<feature type="transmembrane region" description="Helical" evidence="6">
    <location>
        <begin position="878"/>
        <end position="903"/>
    </location>
</feature>
<comment type="subcellular location">
    <subcellularLocation>
        <location evidence="1">Membrane</location>
        <topology evidence="1">Multi-pass membrane protein</topology>
    </subcellularLocation>
</comment>
<name>A0AA36IXF0_9DINO</name>
<feature type="transmembrane region" description="Helical" evidence="6">
    <location>
        <begin position="622"/>
        <end position="644"/>
    </location>
</feature>
<feature type="domain" description="Amino acid transporter transmembrane" evidence="7">
    <location>
        <begin position="618"/>
        <end position="919"/>
    </location>
</feature>
<keyword evidence="3 6" id="KW-1133">Transmembrane helix</keyword>
<dbReference type="PANTHER" id="PTHR22950:SF666">
    <property type="entry name" value="VACUOLAR AMINO ACID TRANSPORTER 4"/>
    <property type="match status" value="1"/>
</dbReference>
<evidence type="ECO:0000313" key="8">
    <source>
        <dbReference type="EMBL" id="CAJ1395748.1"/>
    </source>
</evidence>
<protein>
    <recommendedName>
        <fullName evidence="7">Amino acid transporter transmembrane domain-containing protein</fullName>
    </recommendedName>
</protein>
<dbReference type="Pfam" id="PF01490">
    <property type="entry name" value="Aa_trans"/>
    <property type="match status" value="1"/>
</dbReference>
<evidence type="ECO:0000256" key="6">
    <source>
        <dbReference type="SAM" id="Phobius"/>
    </source>
</evidence>
<evidence type="ECO:0000256" key="1">
    <source>
        <dbReference type="ARBA" id="ARBA00004141"/>
    </source>
</evidence>
<evidence type="ECO:0000256" key="3">
    <source>
        <dbReference type="ARBA" id="ARBA00022989"/>
    </source>
</evidence>
<reference evidence="8" key="1">
    <citation type="submission" date="2023-08" db="EMBL/GenBank/DDBJ databases">
        <authorList>
            <person name="Chen Y."/>
            <person name="Shah S."/>
            <person name="Dougan E. K."/>
            <person name="Thang M."/>
            <person name="Chan C."/>
        </authorList>
    </citation>
    <scope>NUCLEOTIDE SEQUENCE</scope>
</reference>
<dbReference type="SUPFAM" id="SSF53448">
    <property type="entry name" value="Nucleotide-diphospho-sugar transferases"/>
    <property type="match status" value="1"/>
</dbReference>
<dbReference type="EMBL" id="CAUJNA010003207">
    <property type="protein sequence ID" value="CAJ1395748.1"/>
    <property type="molecule type" value="Genomic_DNA"/>
</dbReference>
<feature type="transmembrane region" description="Helical" evidence="6">
    <location>
        <begin position="832"/>
        <end position="858"/>
    </location>
</feature>
<dbReference type="PANTHER" id="PTHR22950">
    <property type="entry name" value="AMINO ACID TRANSPORTER"/>
    <property type="match status" value="1"/>
</dbReference>
<dbReference type="InterPro" id="IPR013057">
    <property type="entry name" value="AA_transpt_TM"/>
</dbReference>
<dbReference type="GO" id="GO:0016020">
    <property type="term" value="C:membrane"/>
    <property type="evidence" value="ECO:0007669"/>
    <property type="project" value="UniProtKB-SubCell"/>
</dbReference>
<accession>A0AA36IXF0</accession>
<comment type="caution">
    <text evidence="8">The sequence shown here is derived from an EMBL/GenBank/DDBJ whole genome shotgun (WGS) entry which is preliminary data.</text>
</comment>
<feature type="transmembrane region" description="Helical" evidence="6">
    <location>
        <begin position="799"/>
        <end position="820"/>
    </location>
</feature>
<keyword evidence="4 6" id="KW-0472">Membrane</keyword>
<feature type="region of interest" description="Disordered" evidence="5">
    <location>
        <begin position="979"/>
        <end position="1046"/>
    </location>
</feature>
<gene>
    <name evidence="8" type="ORF">EVOR1521_LOCUS20109</name>
</gene>
<keyword evidence="2 6" id="KW-0812">Transmembrane</keyword>
<keyword evidence="9" id="KW-1185">Reference proteome</keyword>
<feature type="compositionally biased region" description="Basic and acidic residues" evidence="5">
    <location>
        <begin position="1010"/>
        <end position="1030"/>
    </location>
</feature>
<evidence type="ECO:0000313" key="9">
    <source>
        <dbReference type="Proteomes" id="UP001178507"/>
    </source>
</evidence>
<dbReference type="Proteomes" id="UP001178507">
    <property type="component" value="Unassembled WGS sequence"/>
</dbReference>
<evidence type="ECO:0000256" key="5">
    <source>
        <dbReference type="SAM" id="MobiDB-lite"/>
    </source>
</evidence>
<sequence>MSRPQGPEPSCEICDPMIGHEWRGCGLGSAAVRHEAMPEGVMRTDGACTWFMRRAKGLQLQGTLHPRSGGLPSIPSGLASAASPGWPLMGLAPRQRLRIVATLSTTPPRLRSAELKACLLSLLMQKTPVSVFLVVPQGPWQRGGAYPRTLPPWLLRLQRQWRRLRVLRSRDWGPGTALLRAVEVVKEPSAWILAVDDDHCYHPELVTNLLRFAAGTPGTAVASHGWLALDEDTASRAVAAAGPALARNIRAGNTAAGPILCHFLGLLVQRAMLDGLHAPRRVSACSEHNDIWLSAHLARRRIRRAMVSDPLGAKSLATHRKRGLSLTRRRRRKPEADCLMEFHEIYGDTIWKPLPRMALCAPVLPTVLEQLAAEGQVVHSAYTCALSSKSLPPSSDVRRVPCWQPAEHSLLSQVLLQEREASTIIVLPAETFNSSRRAAVQVVGALLSCLLFGDSAGFCERDGWRAVSVKAQHLVNFCKAWVSQQARARSAALRAERPGVVAGRRGFEDEVVRDFKKKLSQAGSPHVAALGLPEVVPENPRSSSLPGLRGELLYPEVGRARDIAQPGGFRREHVLRQAPNEAAEQPLLSSLLDPRLRRYFEPQDEEVTSDSIISTTRGASNLSTVLVILKSTIGGTLVIIPGAFATTGLLLAPLILLFVGGVEIYCMVLLVQCVRSLGGGSYGEIARQSMGAVGMWAVDLSILLSQTGFVCAEMLYVAKNCSGAAARYGIRSSIVSETGILLLQLVVVIPMSWIRQLKYFQFSNFIANATVLLALGVLLSYSTVGLADEGPGENIHAAGSGWMIFAGTVVFSFECINFVIPMYDAHENKETFAPILVMTLLGVCGLFILFGAVNYGYYGEDTKPVITLNLPETSQTGRIVPFAFALASLFNVPLFLFPAAIYLEAQLLSKVPSSSQVCSQSRAVKIMNGGVFLLGLILFVYTSYSSIKQLASCDVKLGLIGGLRGFGFYARAHQRRCQDCPSREQETPVEEQGVDDTADDASDCMSPVTSKDHTAGEHQEQDGEGKETHSPKAKNPVSPGEESFLSETTAPNYRFRGSPIMDDSADHSFQTDMRAFHTPNVKDCLRTPPLDQEQGCASTFASVAAADFARQHLEWVQEMEMVDQKQVDVMTTQWRLLRSQTGMLAQQLIDMRKELDLLRSEQQRAAARWETQSYQGRELQHRLATTLQQSVEETHMSLARMRTEVQKRTSQDSDMMRRLQSLESWTAAELPKLECEVSELRSAVDVSAKHTVLLRDQMLQQVDDLKSGHVVAMEHSTKQHDRMRKGLRALMTAHESHRNEVQHMQQTWQDSISQKLENLHEAQQHLAETVPAKEDGNLQNRLDDLEAMVDGFDGKAQGLKQTCAEIDAKCQELEKSNKWMGATLSQEVHARHSMTEVFEQMLKTEAAKIASSVSDQAAVAHLDCKDTQKTIMDHLSKETTERQEQARAINCDLASLGNGLGGRLGRLEGAWQGVHQDWRDTEHTFQMVQGQLHQLESCLETGLKGLRAEMHSSFREERLKREVNGNSMAERMQAWEDFHKHLRQWYVAHADPPRDGRLRDSDMNMERLAEMLRCSQDADWRGRLGEVPDILRGSENFDA</sequence>
<evidence type="ECO:0000256" key="4">
    <source>
        <dbReference type="ARBA" id="ARBA00023136"/>
    </source>
</evidence>
<evidence type="ECO:0000256" key="2">
    <source>
        <dbReference type="ARBA" id="ARBA00022692"/>
    </source>
</evidence>